<feature type="compositionally biased region" description="Polar residues" evidence="2">
    <location>
        <begin position="8"/>
        <end position="31"/>
    </location>
</feature>
<dbReference type="PANTHER" id="PTHR38926:SF72">
    <property type="entry name" value="IM:7136021-RELATED"/>
    <property type="match status" value="1"/>
</dbReference>
<keyword evidence="4" id="KW-1185">Reference proteome</keyword>
<dbReference type="AlphaFoldDB" id="A0A4P9ZS83"/>
<evidence type="ECO:0008006" key="5">
    <source>
        <dbReference type="Google" id="ProtNLM"/>
    </source>
</evidence>
<name>A0A4P9ZS83_9FUNG</name>
<dbReference type="Proteomes" id="UP000268162">
    <property type="component" value="Unassembled WGS sequence"/>
</dbReference>
<feature type="region of interest" description="Disordered" evidence="2">
    <location>
        <begin position="1"/>
        <end position="31"/>
    </location>
</feature>
<protein>
    <recommendedName>
        <fullName evidence="5">F-box domain-containing protein</fullName>
    </recommendedName>
</protein>
<dbReference type="Gene3D" id="3.80.10.10">
    <property type="entry name" value="Ribonuclease Inhibitor"/>
    <property type="match status" value="2"/>
</dbReference>
<dbReference type="PANTHER" id="PTHR38926">
    <property type="entry name" value="F-BOX DOMAIN CONTAINING PROTEIN, EXPRESSED"/>
    <property type="match status" value="1"/>
</dbReference>
<feature type="coiled-coil region" evidence="1">
    <location>
        <begin position="272"/>
        <end position="306"/>
    </location>
</feature>
<evidence type="ECO:0000313" key="4">
    <source>
        <dbReference type="Proteomes" id="UP000268162"/>
    </source>
</evidence>
<dbReference type="SUPFAM" id="SSF52047">
    <property type="entry name" value="RNI-like"/>
    <property type="match status" value="2"/>
</dbReference>
<accession>A0A4P9ZS83</accession>
<evidence type="ECO:0000313" key="3">
    <source>
        <dbReference type="EMBL" id="RKP36287.1"/>
    </source>
</evidence>
<gene>
    <name evidence="3" type="ORF">BJ085DRAFT_38472</name>
</gene>
<evidence type="ECO:0000256" key="1">
    <source>
        <dbReference type="SAM" id="Coils"/>
    </source>
</evidence>
<keyword evidence="1" id="KW-0175">Coiled coil</keyword>
<dbReference type="InterPro" id="IPR032675">
    <property type="entry name" value="LRR_dom_sf"/>
</dbReference>
<organism evidence="3 4">
    <name type="scientific">Dimargaris cristalligena</name>
    <dbReference type="NCBI Taxonomy" id="215637"/>
    <lineage>
        <taxon>Eukaryota</taxon>
        <taxon>Fungi</taxon>
        <taxon>Fungi incertae sedis</taxon>
        <taxon>Zoopagomycota</taxon>
        <taxon>Kickxellomycotina</taxon>
        <taxon>Dimargaritomycetes</taxon>
        <taxon>Dimargaritales</taxon>
        <taxon>Dimargaritaceae</taxon>
        <taxon>Dimargaris</taxon>
    </lineage>
</organism>
<reference evidence="4" key="1">
    <citation type="journal article" date="2018" name="Nat. Microbiol.">
        <title>Leveraging single-cell genomics to expand the fungal tree of life.</title>
        <authorList>
            <person name="Ahrendt S.R."/>
            <person name="Quandt C.A."/>
            <person name="Ciobanu D."/>
            <person name="Clum A."/>
            <person name="Salamov A."/>
            <person name="Andreopoulos B."/>
            <person name="Cheng J.F."/>
            <person name="Woyke T."/>
            <person name="Pelin A."/>
            <person name="Henrissat B."/>
            <person name="Reynolds N.K."/>
            <person name="Benny G.L."/>
            <person name="Smith M.E."/>
            <person name="James T.Y."/>
            <person name="Grigoriev I.V."/>
        </authorList>
    </citation>
    <scope>NUCLEOTIDE SEQUENCE [LARGE SCALE GENOMIC DNA]</scope>
    <source>
        <strain evidence="4">RSA 468</strain>
    </source>
</reference>
<evidence type="ECO:0000256" key="2">
    <source>
        <dbReference type="SAM" id="MobiDB-lite"/>
    </source>
</evidence>
<sequence>MFQKLNRTRATQGTRMQASNTYNQASPPSSNSPGMALLTWLFAEDHAQYGRQVMEYLSCRDQLRLAATNKSLRPHVIKAYRLDVHLCEIFSETIPPIPSIKSTGSDAIRSVYVDITEQHSDATRLDQFEQFCKEWTERRFEALKTLSLEFLNDHAIRPTFRALKPCFFPQLTHLKLDMEQKSISSSRDTVGANALARLLGQPWNTITSLTLRGCPILNELVQNIPVCMPNLQHLAIHECDFTPQHYAMSLTPVRRGPNRARVGASSPRPLTLDEVNRRINLLQADYEVLQETNEALKAEHVALFERMAILDNLPASYPTPAETERTRHPVDLPGLRLLLWFFDPSRPEYGRTIIDQLFNRDQLSLAATCRSLRILVEPVLRLDMNIVNIFDQRQRGHNHLVYTGSNTIRKLKVNWFDEATISKPKAQWNLFCRHWGARLDMIGFSMTSLMEWPALAVTMALLPQVPWSVAISCFGTQPGYTVPNIAQQTYTDSVRAFLGQVRCLRLILHRYPGSPHGLWDVIGPFTGITSLTLSITNPPDDFAHEIARRFPHLQSLTIPYFGSNISLLIVPDQPLFGNLVVLALLCFNNEPSLHAVTRINPTDYPHLKNISLGRLTNPAFDGQHVEEYLNHFVGQSWPRLAKLLLYNWPLSSRTGSLITQNLHNLRHLTLVTCFRMLTVLPLIITQSQSLRSLALTFFSGKELIQFFGQTFYSETITSVYFKMQNCWLNIIKLKAQLPNLRDIRSMDRIIW</sequence>
<proteinExistence type="predicted"/>
<dbReference type="EMBL" id="ML002681">
    <property type="protein sequence ID" value="RKP36287.1"/>
    <property type="molecule type" value="Genomic_DNA"/>
</dbReference>